<feature type="domain" description="Peptidase M14" evidence="11">
    <location>
        <begin position="94"/>
        <end position="392"/>
    </location>
</feature>
<comment type="cofactor">
    <cofactor evidence="1">
        <name>Zn(2+)</name>
        <dbReference type="ChEBI" id="CHEBI:29105"/>
    </cofactor>
</comment>
<organism evidence="12 13">
    <name type="scientific">Paenibacillus planticolens</name>
    <dbReference type="NCBI Taxonomy" id="2654976"/>
    <lineage>
        <taxon>Bacteria</taxon>
        <taxon>Bacillati</taxon>
        <taxon>Bacillota</taxon>
        <taxon>Bacilli</taxon>
        <taxon>Bacillales</taxon>
        <taxon>Paenibacillaceae</taxon>
        <taxon>Paenibacillus</taxon>
    </lineage>
</organism>
<evidence type="ECO:0000256" key="7">
    <source>
        <dbReference type="PROSITE-ProRule" id="PRU01379"/>
    </source>
</evidence>
<keyword evidence="4" id="KW-0378">Hydrolase</keyword>
<dbReference type="PANTHER" id="PTHR11705:SF143">
    <property type="entry name" value="SLL0236 PROTEIN"/>
    <property type="match status" value="1"/>
</dbReference>
<dbReference type="InterPro" id="IPR018247">
    <property type="entry name" value="EF_Hand_1_Ca_BS"/>
</dbReference>
<dbReference type="InterPro" id="IPR002105">
    <property type="entry name" value="Dockerin_1_rpt"/>
</dbReference>
<protein>
    <recommendedName>
        <fullName evidence="14">Dockerin domain-containing protein</fullName>
    </recommendedName>
</protein>
<evidence type="ECO:0000256" key="4">
    <source>
        <dbReference type="ARBA" id="ARBA00022801"/>
    </source>
</evidence>
<dbReference type="PROSITE" id="PS00018">
    <property type="entry name" value="EF_HAND_1"/>
    <property type="match status" value="1"/>
</dbReference>
<dbReference type="PROSITE" id="PS52035">
    <property type="entry name" value="PEPTIDASE_M14"/>
    <property type="match status" value="1"/>
</dbReference>
<keyword evidence="8" id="KW-0732">Signal</keyword>
<dbReference type="PANTHER" id="PTHR11705">
    <property type="entry name" value="PROTEASE FAMILY M14 CARBOXYPEPTIDASE A,B"/>
    <property type="match status" value="1"/>
</dbReference>
<evidence type="ECO:0000313" key="13">
    <source>
        <dbReference type="Proteomes" id="UP000618579"/>
    </source>
</evidence>
<dbReference type="Gene3D" id="2.60.40.680">
    <property type="match status" value="1"/>
</dbReference>
<reference evidence="12 13" key="1">
    <citation type="submission" date="2019-10" db="EMBL/GenBank/DDBJ databases">
        <title>Description of Paenibacillus pedi sp. nov.</title>
        <authorList>
            <person name="Carlier A."/>
            <person name="Qi S."/>
        </authorList>
    </citation>
    <scope>NUCLEOTIDE SEQUENCE [LARGE SCALE GENOMIC DNA]</scope>
    <source>
        <strain evidence="12 13">LMG 31457</strain>
    </source>
</reference>
<sequence>MRLHFNYHLRRKEMKILKSKPFKVLNASVLAFTLAAGLSVTSAAAETGYWPTANPTTPSNPGVSQNYYPSPVPAGVTAKEFFGTPAFSSPDRLQFTTQEEMMAFIQNIAQTNPNAHLEIYGKSAQGRDLPLLLFTKDTPEQVRKEKKKPLIWIQNQIHGNEASATEAGLLIAKWITEGKFGDILDKINIVIVPRVNPDGSFLFQRGVTLPTNGTDANRDFIKLETPEIQALNQASSKYMPDVYLDTHEYNTAVSSRSSSFRGPDSPISSTDFAWSYNDLEITSGKNLNINSNIRDMSHNDVLPKVREILNSKGVRSTDYFTTASSGTATKKAVLTEGSTDSRIGRNANGMKQALSYLIESRGITIGRYDYERRVFATASAAAAFIDVTANNADRIKQATTQAREDLINKGKTYDPNNKVVIDSMNPQEERLFKVIRDSKLDVVEVPIIWESATKAVPTLERARPTAYIMPDTEETAVAVKKLETIGLKVEKLTKEVQTSVESFTVTSVKNISGTDPLEKEIKTNVSEATKTISAGSYVINMDQVLSSFAVMGLEPESPESYATYGFIASTVGKELPIYRYIKNDRLPTALPPSVKINVNDPVLIGADISVGLSLSNLPANVNAEQIKAQFDSNLFEFVSASAANDKSTIIAEPVVNGGTVHLLVANLKGSISGDQDIVNLVFRAKAAGVGNLQMSAEVGIGTDGTEVSAGSASQTVNIVTVIYGDGDLNQNGRYDIGDLAMVAFYYGAKAGDASWDDAKKVDVNKDGKIDIDDLAFVASKILQN</sequence>
<evidence type="ECO:0008006" key="14">
    <source>
        <dbReference type="Google" id="ProtNLM"/>
    </source>
</evidence>
<evidence type="ECO:0000256" key="3">
    <source>
        <dbReference type="ARBA" id="ARBA00022670"/>
    </source>
</evidence>
<dbReference type="PROSITE" id="PS50222">
    <property type="entry name" value="EF_HAND_2"/>
    <property type="match status" value="1"/>
</dbReference>
<evidence type="ECO:0000256" key="6">
    <source>
        <dbReference type="ARBA" id="ARBA00023049"/>
    </source>
</evidence>
<gene>
    <name evidence="12" type="ORF">GC097_20130</name>
</gene>
<dbReference type="InterPro" id="IPR008965">
    <property type="entry name" value="CBM2/CBM3_carb-bd_dom_sf"/>
</dbReference>
<evidence type="ECO:0000256" key="5">
    <source>
        <dbReference type="ARBA" id="ARBA00022833"/>
    </source>
</evidence>
<proteinExistence type="inferred from homology"/>
<dbReference type="Gene3D" id="1.10.1330.10">
    <property type="entry name" value="Dockerin domain"/>
    <property type="match status" value="1"/>
</dbReference>
<dbReference type="EMBL" id="WHNZ01000042">
    <property type="protein sequence ID" value="NOV02321.1"/>
    <property type="molecule type" value="Genomic_DNA"/>
</dbReference>
<feature type="domain" description="EF-hand" evidence="9">
    <location>
        <begin position="759"/>
        <end position="784"/>
    </location>
</feature>
<feature type="chain" id="PRO_5046325482" description="Dockerin domain-containing protein" evidence="8">
    <location>
        <begin position="46"/>
        <end position="784"/>
    </location>
</feature>
<dbReference type="InterPro" id="IPR000834">
    <property type="entry name" value="Peptidase_M14"/>
</dbReference>
<feature type="active site" description="Proton donor/acceptor" evidence="7">
    <location>
        <position position="359"/>
    </location>
</feature>
<comment type="caution">
    <text evidence="12">The sequence shown here is derived from an EMBL/GenBank/DDBJ whole genome shotgun (WGS) entry which is preliminary data.</text>
</comment>
<dbReference type="Proteomes" id="UP000618579">
    <property type="component" value="Unassembled WGS sequence"/>
</dbReference>
<keyword evidence="13" id="KW-1185">Reference proteome</keyword>
<dbReference type="Pfam" id="PF00404">
    <property type="entry name" value="Dockerin_1"/>
    <property type="match status" value="1"/>
</dbReference>
<evidence type="ECO:0000259" key="10">
    <source>
        <dbReference type="PROSITE" id="PS51766"/>
    </source>
</evidence>
<evidence type="ECO:0000259" key="11">
    <source>
        <dbReference type="PROSITE" id="PS52035"/>
    </source>
</evidence>
<accession>A0ABX1ZR85</accession>
<dbReference type="SMART" id="SM00631">
    <property type="entry name" value="Zn_pept"/>
    <property type="match status" value="1"/>
</dbReference>
<evidence type="ECO:0000256" key="1">
    <source>
        <dbReference type="ARBA" id="ARBA00001947"/>
    </source>
</evidence>
<evidence type="ECO:0000256" key="2">
    <source>
        <dbReference type="ARBA" id="ARBA00005988"/>
    </source>
</evidence>
<dbReference type="Gene3D" id="3.40.630.10">
    <property type="entry name" value="Zn peptidases"/>
    <property type="match status" value="1"/>
</dbReference>
<feature type="domain" description="Dockerin" evidence="10">
    <location>
        <begin position="719"/>
        <end position="784"/>
    </location>
</feature>
<dbReference type="InterPro" id="IPR036439">
    <property type="entry name" value="Dockerin_dom_sf"/>
</dbReference>
<dbReference type="Pfam" id="PF00246">
    <property type="entry name" value="Peptidase_M14"/>
    <property type="match status" value="1"/>
</dbReference>
<keyword evidence="3" id="KW-0645">Protease</keyword>
<dbReference type="SUPFAM" id="SSF53187">
    <property type="entry name" value="Zn-dependent exopeptidases"/>
    <property type="match status" value="1"/>
</dbReference>
<dbReference type="InterPro" id="IPR002048">
    <property type="entry name" value="EF_hand_dom"/>
</dbReference>
<keyword evidence="6" id="KW-0482">Metalloprotease</keyword>
<feature type="signal peptide" evidence="8">
    <location>
        <begin position="1"/>
        <end position="45"/>
    </location>
</feature>
<keyword evidence="5" id="KW-0862">Zinc</keyword>
<comment type="similarity">
    <text evidence="2 7">Belongs to the peptidase M14 family.</text>
</comment>
<dbReference type="CDD" id="cd08547">
    <property type="entry name" value="Type_II_cohesin"/>
    <property type="match status" value="1"/>
</dbReference>
<name>A0ABX1ZR85_9BACL</name>
<dbReference type="PROSITE" id="PS51766">
    <property type="entry name" value="DOCKERIN"/>
    <property type="match status" value="1"/>
</dbReference>
<evidence type="ECO:0000259" key="9">
    <source>
        <dbReference type="PROSITE" id="PS50222"/>
    </source>
</evidence>
<dbReference type="InterPro" id="IPR016134">
    <property type="entry name" value="Dockerin_dom"/>
</dbReference>
<dbReference type="SUPFAM" id="SSF63446">
    <property type="entry name" value="Type I dockerin domain"/>
    <property type="match status" value="1"/>
</dbReference>
<evidence type="ECO:0000313" key="12">
    <source>
        <dbReference type="EMBL" id="NOV02321.1"/>
    </source>
</evidence>
<dbReference type="SUPFAM" id="SSF49384">
    <property type="entry name" value="Carbohydrate-binding domain"/>
    <property type="match status" value="1"/>
</dbReference>
<dbReference type="CDD" id="cd14254">
    <property type="entry name" value="Dockerin_II"/>
    <property type="match status" value="1"/>
</dbReference>
<evidence type="ECO:0000256" key="8">
    <source>
        <dbReference type="SAM" id="SignalP"/>
    </source>
</evidence>